<dbReference type="PANTHER" id="PTHR42847">
    <property type="entry name" value="ALKANESULFONATE MONOOXYGENASE"/>
    <property type="match status" value="1"/>
</dbReference>
<keyword evidence="4" id="KW-0503">Monooxygenase</keyword>
<keyword evidence="1" id="KW-0285">Flavoprotein</keyword>
<dbReference type="NCBIfam" id="TIGR03619">
    <property type="entry name" value="F420_Rv2161c"/>
    <property type="match status" value="1"/>
</dbReference>
<gene>
    <name evidence="6" type="ORF">HDA37_005005</name>
</gene>
<dbReference type="AlphaFoldDB" id="A0A852W826"/>
<proteinExistence type="predicted"/>
<sequence>MRIGFGIPQFGAAAAHVDGTMRFAAGAEERGAASLWTGDRLLVAVDPTVGYGGGPGGPGSVPEQFTAAHDPLALLTAAAAVTARVQLGTSTLNAPWYPAALLARQAATIDNLSGGRLLLGLGIGWSPEEYDAVGVPMGERGARLDETLDLFDAWWHDDPVEFTGRFASVAPSYVHARPRHVPVYLGGFSPRARRRIAERADGFLPVVTSDVTDLDAAVSAPWADLRAAAAEAGRPADAIGAVLRVNPKPGETAADAAALVRRAATDTDVDHTFVDLMYLADDTGSALEAVEEILGAV</sequence>
<dbReference type="GO" id="GO:0008726">
    <property type="term" value="F:alkanesulfonate monooxygenase activity"/>
    <property type="evidence" value="ECO:0007669"/>
    <property type="project" value="TreeGrafter"/>
</dbReference>
<comment type="caution">
    <text evidence="6">The sequence shown here is derived from an EMBL/GenBank/DDBJ whole genome shotgun (WGS) entry which is preliminary data.</text>
</comment>
<keyword evidence="2" id="KW-0288">FMN</keyword>
<evidence type="ECO:0000256" key="3">
    <source>
        <dbReference type="ARBA" id="ARBA00023002"/>
    </source>
</evidence>
<dbReference type="Gene3D" id="3.20.20.30">
    <property type="entry name" value="Luciferase-like domain"/>
    <property type="match status" value="1"/>
</dbReference>
<evidence type="ECO:0000256" key="2">
    <source>
        <dbReference type="ARBA" id="ARBA00022643"/>
    </source>
</evidence>
<keyword evidence="7" id="KW-1185">Reference proteome</keyword>
<dbReference type="InterPro" id="IPR050172">
    <property type="entry name" value="SsuD_RutA_monooxygenase"/>
</dbReference>
<dbReference type="GeneID" id="98054667"/>
<name>A0A852W826_PSEA5</name>
<dbReference type="RefSeq" id="WP_179762411.1">
    <property type="nucleotide sequence ID" value="NZ_BAAAJZ010000007.1"/>
</dbReference>
<accession>A0A852W826</accession>
<protein>
    <submittedName>
        <fullName evidence="6">F420-dependent oxidoreductase</fullName>
    </submittedName>
</protein>
<feature type="domain" description="Luciferase-like" evidence="5">
    <location>
        <begin position="13"/>
        <end position="264"/>
    </location>
</feature>
<dbReference type="Proteomes" id="UP000549695">
    <property type="component" value="Unassembled WGS sequence"/>
</dbReference>
<organism evidence="6 7">
    <name type="scientific">Pseudonocardia alni</name>
    <name type="common">Amycolata alni</name>
    <dbReference type="NCBI Taxonomy" id="33907"/>
    <lineage>
        <taxon>Bacteria</taxon>
        <taxon>Bacillati</taxon>
        <taxon>Actinomycetota</taxon>
        <taxon>Actinomycetes</taxon>
        <taxon>Pseudonocardiales</taxon>
        <taxon>Pseudonocardiaceae</taxon>
        <taxon>Pseudonocardia</taxon>
    </lineage>
</organism>
<evidence type="ECO:0000256" key="1">
    <source>
        <dbReference type="ARBA" id="ARBA00022630"/>
    </source>
</evidence>
<keyword evidence="3" id="KW-0560">Oxidoreductase</keyword>
<dbReference type="EMBL" id="JACCCZ010000001">
    <property type="protein sequence ID" value="NYG04720.1"/>
    <property type="molecule type" value="Genomic_DNA"/>
</dbReference>
<dbReference type="SUPFAM" id="SSF51679">
    <property type="entry name" value="Bacterial luciferase-like"/>
    <property type="match status" value="1"/>
</dbReference>
<dbReference type="PANTHER" id="PTHR42847:SF4">
    <property type="entry name" value="ALKANESULFONATE MONOOXYGENASE-RELATED"/>
    <property type="match status" value="1"/>
</dbReference>
<evidence type="ECO:0000313" key="7">
    <source>
        <dbReference type="Proteomes" id="UP000549695"/>
    </source>
</evidence>
<dbReference type="GO" id="GO:0046306">
    <property type="term" value="P:alkanesulfonate catabolic process"/>
    <property type="evidence" value="ECO:0007669"/>
    <property type="project" value="TreeGrafter"/>
</dbReference>
<evidence type="ECO:0000313" key="6">
    <source>
        <dbReference type="EMBL" id="NYG04720.1"/>
    </source>
</evidence>
<dbReference type="InterPro" id="IPR011251">
    <property type="entry name" value="Luciferase-like_dom"/>
</dbReference>
<dbReference type="InterPro" id="IPR019921">
    <property type="entry name" value="Lucif-like_OxRdtase_Rv2161c"/>
</dbReference>
<evidence type="ECO:0000259" key="5">
    <source>
        <dbReference type="Pfam" id="PF00296"/>
    </source>
</evidence>
<reference evidence="6 7" key="1">
    <citation type="submission" date="2020-07" db="EMBL/GenBank/DDBJ databases">
        <title>Sequencing the genomes of 1000 actinobacteria strains.</title>
        <authorList>
            <person name="Klenk H.-P."/>
        </authorList>
    </citation>
    <scope>NUCLEOTIDE SEQUENCE [LARGE SCALE GENOMIC DNA]</scope>
    <source>
        <strain evidence="6 7">DSM 44749</strain>
    </source>
</reference>
<dbReference type="Pfam" id="PF00296">
    <property type="entry name" value="Bac_luciferase"/>
    <property type="match status" value="1"/>
</dbReference>
<evidence type="ECO:0000256" key="4">
    <source>
        <dbReference type="ARBA" id="ARBA00023033"/>
    </source>
</evidence>
<dbReference type="InterPro" id="IPR036661">
    <property type="entry name" value="Luciferase-like_sf"/>
</dbReference>